<keyword evidence="3" id="KW-0732">Signal</keyword>
<dbReference type="InParanoid" id="A0A1J7JSF4"/>
<organism evidence="9 10">
    <name type="scientific">Coniochaeta ligniaria NRRL 30616</name>
    <dbReference type="NCBI Taxonomy" id="1408157"/>
    <lineage>
        <taxon>Eukaryota</taxon>
        <taxon>Fungi</taxon>
        <taxon>Dikarya</taxon>
        <taxon>Ascomycota</taxon>
        <taxon>Pezizomycotina</taxon>
        <taxon>Sordariomycetes</taxon>
        <taxon>Sordariomycetidae</taxon>
        <taxon>Coniochaetales</taxon>
        <taxon>Coniochaetaceae</taxon>
        <taxon>Coniochaeta</taxon>
    </lineage>
</organism>
<evidence type="ECO:0000256" key="4">
    <source>
        <dbReference type="ARBA" id="ARBA00022750"/>
    </source>
</evidence>
<dbReference type="InterPro" id="IPR001969">
    <property type="entry name" value="Aspartic_peptidase_AS"/>
</dbReference>
<comment type="similarity">
    <text evidence="1 7">Belongs to the peptidase A1 family.</text>
</comment>
<gene>
    <name evidence="9" type="ORF">CONLIGDRAFT_660707</name>
</gene>
<dbReference type="CDD" id="cd05474">
    <property type="entry name" value="SAP_like"/>
    <property type="match status" value="1"/>
</dbReference>
<keyword evidence="2 7" id="KW-0645">Protease</keyword>
<evidence type="ECO:0000256" key="2">
    <source>
        <dbReference type="ARBA" id="ARBA00022670"/>
    </source>
</evidence>
<dbReference type="InterPro" id="IPR033876">
    <property type="entry name" value="SAP-like"/>
</dbReference>
<keyword evidence="5 7" id="KW-0378">Hydrolase</keyword>
<evidence type="ECO:0000256" key="7">
    <source>
        <dbReference type="RuleBase" id="RU000454"/>
    </source>
</evidence>
<dbReference type="PANTHER" id="PTHR47966:SF65">
    <property type="entry name" value="ASPARTIC-TYPE ENDOPEPTIDASE"/>
    <property type="match status" value="1"/>
</dbReference>
<accession>A0A1J7JSF4</accession>
<dbReference type="Gene3D" id="2.40.70.10">
    <property type="entry name" value="Acid Proteases"/>
    <property type="match status" value="2"/>
</dbReference>
<dbReference type="Pfam" id="PF00026">
    <property type="entry name" value="Asp"/>
    <property type="match status" value="1"/>
</dbReference>
<dbReference type="SUPFAM" id="SSF50630">
    <property type="entry name" value="Acid proteases"/>
    <property type="match status" value="1"/>
</dbReference>
<dbReference type="PANTHER" id="PTHR47966">
    <property type="entry name" value="BETA-SITE APP-CLEAVING ENZYME, ISOFORM A-RELATED"/>
    <property type="match status" value="1"/>
</dbReference>
<dbReference type="OrthoDB" id="771136at2759"/>
<evidence type="ECO:0000256" key="3">
    <source>
        <dbReference type="ARBA" id="ARBA00022729"/>
    </source>
</evidence>
<proteinExistence type="inferred from homology"/>
<dbReference type="PROSITE" id="PS00141">
    <property type="entry name" value="ASP_PROTEASE"/>
    <property type="match status" value="1"/>
</dbReference>
<evidence type="ECO:0000256" key="6">
    <source>
        <dbReference type="PIRSR" id="PIRSR601461-1"/>
    </source>
</evidence>
<dbReference type="STRING" id="1408157.A0A1J7JSF4"/>
<dbReference type="PRINTS" id="PR00792">
    <property type="entry name" value="PEPSIN"/>
</dbReference>
<evidence type="ECO:0000256" key="5">
    <source>
        <dbReference type="ARBA" id="ARBA00022801"/>
    </source>
</evidence>
<name>A0A1J7JSF4_9PEZI</name>
<protein>
    <submittedName>
        <fullName evidence="9">Acid protease</fullName>
    </submittedName>
</protein>
<dbReference type="GO" id="GO:0004190">
    <property type="term" value="F:aspartic-type endopeptidase activity"/>
    <property type="evidence" value="ECO:0007669"/>
    <property type="project" value="UniProtKB-KW"/>
</dbReference>
<evidence type="ECO:0000313" key="9">
    <source>
        <dbReference type="EMBL" id="OIW30690.1"/>
    </source>
</evidence>
<dbReference type="InterPro" id="IPR021109">
    <property type="entry name" value="Peptidase_aspartic_dom_sf"/>
</dbReference>
<evidence type="ECO:0000259" key="8">
    <source>
        <dbReference type="PROSITE" id="PS51767"/>
    </source>
</evidence>
<dbReference type="Proteomes" id="UP000182658">
    <property type="component" value="Unassembled WGS sequence"/>
</dbReference>
<keyword evidence="4 7" id="KW-0064">Aspartyl protease</keyword>
<feature type="active site" evidence="6">
    <location>
        <position position="311"/>
    </location>
</feature>
<evidence type="ECO:0000256" key="1">
    <source>
        <dbReference type="ARBA" id="ARBA00007447"/>
    </source>
</evidence>
<feature type="domain" description="Peptidase A1" evidence="8">
    <location>
        <begin position="101"/>
        <end position="416"/>
    </location>
</feature>
<dbReference type="EMBL" id="KV875096">
    <property type="protein sequence ID" value="OIW30690.1"/>
    <property type="molecule type" value="Genomic_DNA"/>
</dbReference>
<dbReference type="AlphaFoldDB" id="A0A1J7JSF4"/>
<feature type="active site" evidence="6">
    <location>
        <position position="119"/>
    </location>
</feature>
<keyword evidence="10" id="KW-1185">Reference proteome</keyword>
<dbReference type="InterPro" id="IPR001461">
    <property type="entry name" value="Aspartic_peptidase_A1"/>
</dbReference>
<reference evidence="9 10" key="1">
    <citation type="submission" date="2016-10" db="EMBL/GenBank/DDBJ databases">
        <title>Draft genome sequence of Coniochaeta ligniaria NRRL30616, a lignocellulolytic fungus for bioabatement of inhibitors in plant biomass hydrolysates.</title>
        <authorList>
            <consortium name="DOE Joint Genome Institute"/>
            <person name="Jimenez D.J."/>
            <person name="Hector R.E."/>
            <person name="Riley R."/>
            <person name="Sun H."/>
            <person name="Grigoriev I.V."/>
            <person name="Van Elsas J.D."/>
            <person name="Nichols N.N."/>
        </authorList>
    </citation>
    <scope>NUCLEOTIDE SEQUENCE [LARGE SCALE GENOMIC DNA]</scope>
    <source>
        <strain evidence="9 10">NRRL 30616</strain>
    </source>
</reference>
<dbReference type="GO" id="GO:0006508">
    <property type="term" value="P:proteolysis"/>
    <property type="evidence" value="ECO:0007669"/>
    <property type="project" value="UniProtKB-KW"/>
</dbReference>
<sequence>MKSYIRGAQSQRAKKDDEGLKYFPRSVIQHSSRSTGTGSIHLDTLGLLPTPDTSMLSLIVSSRGEGLIRSSVRPVTGAPSLRKLKRQDAVGLTNQNDGTLYTIDLELGTPPQPVTVIIDTGSSDLWVNPTCETSGQTDFCTSFPQFDYTTSSTIQDTGYADILSYGKGNVTIEYVSDVVTIGSAKIKDQIFGLGFESYDIPIGILGLSPPTSDAQTQYSFVLDSMVTQGLIQSRAFSLDLREVDDPDGSVIFGGIDTGKFIGALEKCPILDPNETPSGADRYWITMTGIGITLPDGESSTSDPIEVPVFLDSGGTLSRLPTPIYQAIGDSFPGAQLDESSGFYVVDCGVGNQPGSVDFIFNTKTISVPYADFIWESDPGQCVVGVLPNDDEPVLGDSFLRAAYVVYDQDNRNLHLAQAANCGSNLQAISSGVNAVPSATGDCTASGAQVSATKTFDATATRAPTKVGTSKAAGVTDIGPGPAESKVSVTGGLSTVKPSVCTTCGRQTGTTTAEATTTPTPTKNAAAGAANVYVGAFAALGVVNMAAMAL</sequence>
<evidence type="ECO:0000313" key="10">
    <source>
        <dbReference type="Proteomes" id="UP000182658"/>
    </source>
</evidence>
<dbReference type="PROSITE" id="PS51767">
    <property type="entry name" value="PEPTIDASE_A1"/>
    <property type="match status" value="1"/>
</dbReference>
<dbReference type="InterPro" id="IPR033121">
    <property type="entry name" value="PEPTIDASE_A1"/>
</dbReference>